<evidence type="ECO:0000313" key="2">
    <source>
        <dbReference type="Proteomes" id="UP001153331"/>
    </source>
</evidence>
<dbReference type="Proteomes" id="UP001153331">
    <property type="component" value="Unassembled WGS sequence"/>
</dbReference>
<accession>A0ACC2IBY9</accession>
<sequence>MRADGSMLHGAEVKTASCIDYNTKEPYELDIKYITCFDDYTLDKAMQEGAIPVVAKDIKHIYAVTESLQWVVADIMSRSSTTAIHVIDMRLNHSLSKYIQHGPYHPQTQGNLIDNYVRSLALCTQSMAFQSTRRC</sequence>
<protein>
    <submittedName>
        <fullName evidence="1">Uncharacterized protein</fullName>
    </submittedName>
</protein>
<comment type="caution">
    <text evidence="1">The sequence shown here is derived from an EMBL/GenBank/DDBJ whole genome shotgun (WGS) entry which is preliminary data.</text>
</comment>
<gene>
    <name evidence="1" type="ORF">OPT61_g5020</name>
</gene>
<proteinExistence type="predicted"/>
<evidence type="ECO:0000313" key="1">
    <source>
        <dbReference type="EMBL" id="KAJ8112670.1"/>
    </source>
</evidence>
<dbReference type="EMBL" id="JAPHNI010000307">
    <property type="protein sequence ID" value="KAJ8112670.1"/>
    <property type="molecule type" value="Genomic_DNA"/>
</dbReference>
<reference evidence="1" key="1">
    <citation type="submission" date="2022-11" db="EMBL/GenBank/DDBJ databases">
        <title>Genome Sequence of Boeremia exigua.</title>
        <authorList>
            <person name="Buettner E."/>
        </authorList>
    </citation>
    <scope>NUCLEOTIDE SEQUENCE</scope>
    <source>
        <strain evidence="1">CU02</strain>
    </source>
</reference>
<organism evidence="1 2">
    <name type="scientific">Boeremia exigua</name>
    <dbReference type="NCBI Taxonomy" id="749465"/>
    <lineage>
        <taxon>Eukaryota</taxon>
        <taxon>Fungi</taxon>
        <taxon>Dikarya</taxon>
        <taxon>Ascomycota</taxon>
        <taxon>Pezizomycotina</taxon>
        <taxon>Dothideomycetes</taxon>
        <taxon>Pleosporomycetidae</taxon>
        <taxon>Pleosporales</taxon>
        <taxon>Pleosporineae</taxon>
        <taxon>Didymellaceae</taxon>
        <taxon>Boeremia</taxon>
    </lineage>
</organism>
<keyword evidence="2" id="KW-1185">Reference proteome</keyword>
<name>A0ACC2IBY9_9PLEO</name>